<reference evidence="1" key="1">
    <citation type="submission" date="2021-08" db="EMBL/GenBank/DDBJ databases">
        <title>WGS assembly of Ceratopteris richardii.</title>
        <authorList>
            <person name="Marchant D.B."/>
            <person name="Chen G."/>
            <person name="Jenkins J."/>
            <person name="Shu S."/>
            <person name="Leebens-Mack J."/>
            <person name="Grimwood J."/>
            <person name="Schmutz J."/>
            <person name="Soltis P."/>
            <person name="Soltis D."/>
            <person name="Chen Z.-H."/>
        </authorList>
    </citation>
    <scope>NUCLEOTIDE SEQUENCE</scope>
    <source>
        <strain evidence="1">Whitten #5841</strain>
        <tissue evidence="1">Leaf</tissue>
    </source>
</reference>
<dbReference type="Gene3D" id="3.40.50.970">
    <property type="match status" value="1"/>
</dbReference>
<sequence length="115" mass="13637">MRTFSKRRSADRLLRLIWNTDSKLECPMLSGPFCIQRKFFSEASPCRTSKLKEQIFTAQIEQPFLLHNIPEKLPTESHTNKEELLQMYRDMLTIRRMEMSADIVCLLHQCLQSFL</sequence>
<organism evidence="1 2">
    <name type="scientific">Ceratopteris richardii</name>
    <name type="common">Triangle waterfern</name>
    <dbReference type="NCBI Taxonomy" id="49495"/>
    <lineage>
        <taxon>Eukaryota</taxon>
        <taxon>Viridiplantae</taxon>
        <taxon>Streptophyta</taxon>
        <taxon>Embryophyta</taxon>
        <taxon>Tracheophyta</taxon>
        <taxon>Polypodiopsida</taxon>
        <taxon>Polypodiidae</taxon>
        <taxon>Polypodiales</taxon>
        <taxon>Pteridineae</taxon>
        <taxon>Pteridaceae</taxon>
        <taxon>Parkerioideae</taxon>
        <taxon>Ceratopteris</taxon>
    </lineage>
</organism>
<accession>A0A8T2RAT8</accession>
<evidence type="ECO:0000313" key="1">
    <source>
        <dbReference type="EMBL" id="KAH7292987.1"/>
    </source>
</evidence>
<comment type="caution">
    <text evidence="1">The sequence shown here is derived from an EMBL/GenBank/DDBJ whole genome shotgun (WGS) entry which is preliminary data.</text>
</comment>
<protein>
    <submittedName>
        <fullName evidence="1">Uncharacterized protein</fullName>
    </submittedName>
</protein>
<proteinExistence type="predicted"/>
<gene>
    <name evidence="1" type="ORF">KP509_28G006600</name>
</gene>
<dbReference type="EMBL" id="CM035433">
    <property type="protein sequence ID" value="KAH7292987.1"/>
    <property type="molecule type" value="Genomic_DNA"/>
</dbReference>
<dbReference type="AlphaFoldDB" id="A0A8T2RAT8"/>
<dbReference type="Proteomes" id="UP000825935">
    <property type="component" value="Chromosome 28"/>
</dbReference>
<keyword evidence="2" id="KW-1185">Reference proteome</keyword>
<evidence type="ECO:0000313" key="2">
    <source>
        <dbReference type="Proteomes" id="UP000825935"/>
    </source>
</evidence>
<name>A0A8T2RAT8_CERRI</name>